<accession>X1NHE9</accession>
<feature type="non-terminal residue" evidence="1">
    <location>
        <position position="1"/>
    </location>
</feature>
<sequence>YGIYAAPSPVRGDAAAIGESFETIPDRKIVRGSDGITSTIYQRATSDRKRQSS</sequence>
<protein>
    <submittedName>
        <fullName evidence="1">Uncharacterized protein</fullName>
    </submittedName>
</protein>
<name>X1NHE9_9ZZZZ</name>
<reference evidence="1" key="1">
    <citation type="journal article" date="2014" name="Front. Microbiol.">
        <title>High frequency of phylogenetically diverse reductive dehalogenase-homologous genes in deep subseafloor sedimentary metagenomes.</title>
        <authorList>
            <person name="Kawai M."/>
            <person name="Futagami T."/>
            <person name="Toyoda A."/>
            <person name="Takaki Y."/>
            <person name="Nishi S."/>
            <person name="Hori S."/>
            <person name="Arai W."/>
            <person name="Tsubouchi T."/>
            <person name="Morono Y."/>
            <person name="Uchiyama I."/>
            <person name="Ito T."/>
            <person name="Fujiyama A."/>
            <person name="Inagaki F."/>
            <person name="Takami H."/>
        </authorList>
    </citation>
    <scope>NUCLEOTIDE SEQUENCE</scope>
    <source>
        <strain evidence="1">Expedition CK06-06</strain>
    </source>
</reference>
<gene>
    <name evidence="1" type="ORF">S06H3_32042</name>
</gene>
<dbReference type="EMBL" id="BARV01019015">
    <property type="protein sequence ID" value="GAI26235.1"/>
    <property type="molecule type" value="Genomic_DNA"/>
</dbReference>
<dbReference type="AlphaFoldDB" id="X1NHE9"/>
<proteinExistence type="predicted"/>
<evidence type="ECO:0000313" key="1">
    <source>
        <dbReference type="EMBL" id="GAI26235.1"/>
    </source>
</evidence>
<organism evidence="1">
    <name type="scientific">marine sediment metagenome</name>
    <dbReference type="NCBI Taxonomy" id="412755"/>
    <lineage>
        <taxon>unclassified sequences</taxon>
        <taxon>metagenomes</taxon>
        <taxon>ecological metagenomes</taxon>
    </lineage>
</organism>
<comment type="caution">
    <text evidence="1">The sequence shown here is derived from an EMBL/GenBank/DDBJ whole genome shotgun (WGS) entry which is preliminary data.</text>
</comment>